<proteinExistence type="predicted"/>
<geneLocation type="plasmid" evidence="3">
    <name>pne1a</name>
</geneLocation>
<evidence type="ECO:0008006" key="4">
    <source>
        <dbReference type="Google" id="ProtNLM"/>
    </source>
</evidence>
<organism evidence="2 3">
    <name type="scientific">Pantoea cypripedii</name>
    <name type="common">Pectobacterium cypripedii</name>
    <name type="synonym">Erwinia cypripedii</name>
    <dbReference type="NCBI Taxonomy" id="55209"/>
    <lineage>
        <taxon>Bacteria</taxon>
        <taxon>Pseudomonadati</taxon>
        <taxon>Pseudomonadota</taxon>
        <taxon>Gammaproteobacteria</taxon>
        <taxon>Enterobacterales</taxon>
        <taxon>Erwiniaceae</taxon>
        <taxon>Pantoea</taxon>
    </lineage>
</organism>
<dbReference type="Gene3D" id="2.160.20.80">
    <property type="entry name" value="E3 ubiquitin-protein ligase SopA"/>
    <property type="match status" value="1"/>
</dbReference>
<accession>A0A6B9GEZ4</accession>
<evidence type="ECO:0000256" key="1">
    <source>
        <dbReference type="SAM" id="MobiDB-lite"/>
    </source>
</evidence>
<sequence length="720" mass="81826">MSDMSVNVIPSPPVSSSEDLQPGALSLPVINNTSARPSSNAPSVVNILHADNVTELKDITGETFIDYMHNIRPHDQRPRTFRGLGFGYEKSFKPGAFYEPLIFNGDTFIDLKFDNHYVTSRMEMNNCLIKAEKHKFLWAGMALKNTSMDGTIIDGLYQGEQGILRCCEFSYTTMVNCKLKNLVIFDDRSHLMEGVDFSNSEWQNVKISGGFQCDFGLEDISFRKVKATDFALDNVDCRRNVDFTDINIDKFSPSGRCNLSGINFGDYQPGSITINPEMFASLRDIDLYLDSINNTESGALFFKILATLKNNVVRCDFAEQVIAMLNGDSLLAETFNHSTTLKLSFIREMTNNCYADSTIIKDFIDRELLRHSKNALLSDSPHADLSELFMKLKEEEFLDYQFPINQLIKSNSELRDKFYRQTPIKDFVSYIENEMMLEDADAPHQIFYNPDNKTALYLPAEDFIGLLYASQTPERYALLRYQEEKTVTDIPAGLTNISSVLEVFPKLHSLWSRSGGIMTPVIRFLFSHSSGLESLQKDRATEIENHMVSLLMRKVAVSTKLITAADESLLCEILEPFYRAETDEDRNKAKALRWQLIEVAQHRLALSRKKFSDAEQKIIAGMIIIRMLADLFSTRFYAEEEVSANAPRQLARDLIDDIQQFRPDMINPVDADEWKERLMPQSGSTYTCSAIVVDIVASYKIPGERGAEMNKAIRLHYPLT</sequence>
<reference evidence="2 3" key="1">
    <citation type="submission" date="2017-11" db="EMBL/GenBank/DDBJ databases">
        <title>Genome sequence of Pantoea cypripedii NE1.</title>
        <authorList>
            <person name="Nascimento F.X."/>
        </authorList>
    </citation>
    <scope>NUCLEOTIDE SEQUENCE [LARGE SCALE GENOMIC DNA]</scope>
    <source>
        <strain evidence="2 3">NE1</strain>
        <plasmid evidence="3">pne1a</plasmid>
    </source>
</reference>
<dbReference type="RefSeq" id="WP_208717485.1">
    <property type="nucleotide sequence ID" value="NZ_CP024769.1"/>
</dbReference>
<gene>
    <name evidence="2" type="ORF">CUN67_21610</name>
</gene>
<evidence type="ECO:0000313" key="3">
    <source>
        <dbReference type="Proteomes" id="UP000502005"/>
    </source>
</evidence>
<evidence type="ECO:0000313" key="2">
    <source>
        <dbReference type="EMBL" id="QGY31586.1"/>
    </source>
</evidence>
<keyword evidence="2" id="KW-0614">Plasmid</keyword>
<protein>
    <recommendedName>
        <fullName evidence="4">E3 ubiquitin-protein ligase SopA-like catalytic domain-containing protein</fullName>
    </recommendedName>
</protein>
<dbReference type="InterPro" id="IPR038270">
    <property type="entry name" value="SopA-like_catalytic_sf"/>
</dbReference>
<dbReference type="AlphaFoldDB" id="A0A6B9GEZ4"/>
<dbReference type="Proteomes" id="UP000502005">
    <property type="component" value="Plasmid pNE1A"/>
</dbReference>
<feature type="region of interest" description="Disordered" evidence="1">
    <location>
        <begin position="1"/>
        <end position="22"/>
    </location>
</feature>
<name>A0A6B9GEZ4_PANCY</name>
<dbReference type="EMBL" id="CP024769">
    <property type="protein sequence ID" value="QGY31586.1"/>
    <property type="molecule type" value="Genomic_DNA"/>
</dbReference>
<dbReference type="Gene3D" id="1.10.4140.10">
    <property type="entry name" value="effector protein (NleL)"/>
    <property type="match status" value="1"/>
</dbReference>
<feature type="compositionally biased region" description="Low complexity" evidence="1">
    <location>
        <begin position="1"/>
        <end position="17"/>
    </location>
</feature>